<protein>
    <submittedName>
        <fullName evidence="2">Peptidase M24, structural domain-containing protein</fullName>
    </submittedName>
</protein>
<dbReference type="InterPro" id="IPR036005">
    <property type="entry name" value="Creatinase/aminopeptidase-like"/>
</dbReference>
<dbReference type="InterPro" id="IPR050659">
    <property type="entry name" value="Peptidase_M24B"/>
</dbReference>
<gene>
    <name evidence="2" type="ORF">BDY21DRAFT_388031</name>
</gene>
<keyword evidence="3" id="KW-1185">Reference proteome</keyword>
<dbReference type="PANTHER" id="PTHR46112:SF2">
    <property type="entry name" value="XAA-PRO AMINOPEPTIDASE P-RELATED"/>
    <property type="match status" value="1"/>
</dbReference>
<dbReference type="EMBL" id="MU001696">
    <property type="protein sequence ID" value="KAF2453656.1"/>
    <property type="molecule type" value="Genomic_DNA"/>
</dbReference>
<dbReference type="Proteomes" id="UP000799766">
    <property type="component" value="Unassembled WGS sequence"/>
</dbReference>
<dbReference type="Gene3D" id="3.40.350.10">
    <property type="entry name" value="Creatinase/prolidase N-terminal domain"/>
    <property type="match status" value="1"/>
</dbReference>
<dbReference type="SUPFAM" id="SSF55920">
    <property type="entry name" value="Creatinase/aminopeptidase"/>
    <property type="match status" value="1"/>
</dbReference>
<dbReference type="Pfam" id="PF00557">
    <property type="entry name" value="Peptidase_M24"/>
    <property type="match status" value="2"/>
</dbReference>
<evidence type="ECO:0000259" key="1">
    <source>
        <dbReference type="Pfam" id="PF00557"/>
    </source>
</evidence>
<accession>A0A6A6NPL3</accession>
<dbReference type="AlphaFoldDB" id="A0A6A6NPL3"/>
<dbReference type="Gene3D" id="3.90.230.10">
    <property type="entry name" value="Creatinase/methionine aminopeptidase superfamily"/>
    <property type="match status" value="1"/>
</dbReference>
<reference evidence="2" key="1">
    <citation type="journal article" date="2020" name="Stud. Mycol.">
        <title>101 Dothideomycetes genomes: a test case for predicting lifestyles and emergence of pathogens.</title>
        <authorList>
            <person name="Haridas S."/>
            <person name="Albert R."/>
            <person name="Binder M."/>
            <person name="Bloem J."/>
            <person name="Labutti K."/>
            <person name="Salamov A."/>
            <person name="Andreopoulos B."/>
            <person name="Baker S."/>
            <person name="Barry K."/>
            <person name="Bills G."/>
            <person name="Bluhm B."/>
            <person name="Cannon C."/>
            <person name="Castanera R."/>
            <person name="Culley D."/>
            <person name="Daum C."/>
            <person name="Ezra D."/>
            <person name="Gonzalez J."/>
            <person name="Henrissat B."/>
            <person name="Kuo A."/>
            <person name="Liang C."/>
            <person name="Lipzen A."/>
            <person name="Lutzoni F."/>
            <person name="Magnuson J."/>
            <person name="Mondo S."/>
            <person name="Nolan M."/>
            <person name="Ohm R."/>
            <person name="Pangilinan J."/>
            <person name="Park H.-J."/>
            <person name="Ramirez L."/>
            <person name="Alfaro M."/>
            <person name="Sun H."/>
            <person name="Tritt A."/>
            <person name="Yoshinaga Y."/>
            <person name="Zwiers L.-H."/>
            <person name="Turgeon B."/>
            <person name="Goodwin S."/>
            <person name="Spatafora J."/>
            <person name="Crous P."/>
            <person name="Grigoriev I."/>
        </authorList>
    </citation>
    <scope>NUCLEOTIDE SEQUENCE</scope>
    <source>
        <strain evidence="2">ATCC 16933</strain>
    </source>
</reference>
<sequence>MAPIVTQPLMSSVGPSNTISIEQGATTIRKCAIHNLHQNLSFLDSAQPIAAHEFIDRRDRLAIALSEAHVDGFVLEPGYTFQYYANISQHDWEPWEPEERPFLMIIRPLVSDAGSIKADVSFLSPKFEEGRVRMLGIPSKSELNIITWEEHWNPYRTLREGLFEEKERVKLVVDEEIRNFLVRGLEDNGFETVSVTVEIDAVRQIKSPAEVEILRAVNTGTVEALRAMRPCLRTGLSENEVVSILDNVLLSAGFSLFFDIVLFEGNAALPHGGFETGNKRLTQDTMILIDVGARYLGYSSDICRSFFMAQPNEFYWVRYFRALSKLIWYGDTSLFLQQPTKQDHLHQEKLKVWHIVIEAQTVSAGMFKPNNTAASVDIAARSVITNAGYGDRFTHRVGHGIGIKAHESPYLNKGNFGDILQAGMTFTSEPGIYVTGKFGVRHEDVFLIKESGEADVLSGRRARGPYDP</sequence>
<feature type="domain" description="Peptidase M24" evidence="1">
    <location>
        <begin position="213"/>
        <end position="313"/>
    </location>
</feature>
<proteinExistence type="predicted"/>
<evidence type="ECO:0000313" key="2">
    <source>
        <dbReference type="EMBL" id="KAF2453656.1"/>
    </source>
</evidence>
<dbReference type="OrthoDB" id="9995434at2759"/>
<dbReference type="SUPFAM" id="SSF53092">
    <property type="entry name" value="Creatinase/prolidase N-terminal domain"/>
    <property type="match status" value="1"/>
</dbReference>
<feature type="domain" description="Peptidase M24" evidence="1">
    <location>
        <begin position="348"/>
        <end position="450"/>
    </location>
</feature>
<evidence type="ECO:0000313" key="3">
    <source>
        <dbReference type="Proteomes" id="UP000799766"/>
    </source>
</evidence>
<dbReference type="InterPro" id="IPR000994">
    <property type="entry name" value="Pept_M24"/>
</dbReference>
<name>A0A6A6NPL3_9PEZI</name>
<organism evidence="2 3">
    <name type="scientific">Lineolata rhizophorae</name>
    <dbReference type="NCBI Taxonomy" id="578093"/>
    <lineage>
        <taxon>Eukaryota</taxon>
        <taxon>Fungi</taxon>
        <taxon>Dikarya</taxon>
        <taxon>Ascomycota</taxon>
        <taxon>Pezizomycotina</taxon>
        <taxon>Dothideomycetes</taxon>
        <taxon>Dothideomycetes incertae sedis</taxon>
        <taxon>Lineolatales</taxon>
        <taxon>Lineolataceae</taxon>
        <taxon>Lineolata</taxon>
    </lineage>
</organism>
<dbReference type="PANTHER" id="PTHR46112">
    <property type="entry name" value="AMINOPEPTIDASE"/>
    <property type="match status" value="1"/>
</dbReference>
<dbReference type="InterPro" id="IPR029149">
    <property type="entry name" value="Creatin/AminoP/Spt16_N"/>
</dbReference>